<evidence type="ECO:0000256" key="11">
    <source>
        <dbReference type="ARBA" id="ARBA00023136"/>
    </source>
</evidence>
<evidence type="ECO:0000256" key="3">
    <source>
        <dbReference type="ARBA" id="ARBA00007222"/>
    </source>
</evidence>
<comment type="catalytic activity">
    <reaction evidence="12 14">
        <text>a di-trans,poly-cis-dolichyl beta-D-mannosyl phosphate + L-threonyl-[protein] = 3-O-(alpha-D-mannosyl)-L-threonyl-[protein] + a di-trans,poly-cis-dolichyl phosphate + H(+)</text>
        <dbReference type="Rhea" id="RHEA:53396"/>
        <dbReference type="Rhea" id="RHEA-COMP:11060"/>
        <dbReference type="Rhea" id="RHEA-COMP:13547"/>
        <dbReference type="Rhea" id="RHEA-COMP:19498"/>
        <dbReference type="Rhea" id="RHEA-COMP:19501"/>
        <dbReference type="ChEBI" id="CHEBI:15378"/>
        <dbReference type="ChEBI" id="CHEBI:30013"/>
        <dbReference type="ChEBI" id="CHEBI:57683"/>
        <dbReference type="ChEBI" id="CHEBI:58211"/>
        <dbReference type="ChEBI" id="CHEBI:137323"/>
        <dbReference type="EC" id="2.4.1.109"/>
    </reaction>
</comment>
<evidence type="ECO:0000256" key="12">
    <source>
        <dbReference type="ARBA" id="ARBA00045085"/>
    </source>
</evidence>
<evidence type="ECO:0000256" key="6">
    <source>
        <dbReference type="ARBA" id="ARBA00022679"/>
    </source>
</evidence>
<feature type="region of interest" description="Disordered" evidence="15">
    <location>
        <begin position="1"/>
        <end position="34"/>
    </location>
</feature>
<reference evidence="17 18" key="1">
    <citation type="submission" date="2024-04" db="EMBL/GenBank/DDBJ databases">
        <title>genome sequences of Mucor flavus KT1a and Helicostylum pulchrum KT1b strains isolation_sourced from the surface of a dry-aged beef.</title>
        <authorList>
            <person name="Toyotome T."/>
            <person name="Hosono M."/>
            <person name="Torimaru M."/>
            <person name="Fukuda K."/>
            <person name="Mikami N."/>
        </authorList>
    </citation>
    <scope>NUCLEOTIDE SEQUENCE [LARGE SCALE GENOMIC DNA]</scope>
    <source>
        <strain evidence="17 18">KT1b</strain>
    </source>
</reference>
<sequence length="703" mass="80188">MTFVSTRKDDTIRARKKSVKSHGSNKKDTTQGTDDNIDKLKKRLIVDKYIGLKHKIASLSITTMSFFTTFYMIWFPALVVFDEVHFGKFASYYIERTFFFDVHPPLAKLMFAAVGYLSGFDGAFKFSTIGESYSENHVPYICLRALPASLNVLSATLIYHIMKESGSSVLTCFLTATLYVLDNAFISQHRLILLDGALIFFMLTTIYAYIRFRKFRHMPFTSSWWSWMSITGVCMALTLSVKMIGLFVVASIGIAAIMDLWELLDTKYQLTKKTLAQHFLARVVSLIIIPSVVYMFWFYIHFKILNVSGPGDSYMSAKFQSTLLNNPLGLHSLDIMYNQSVRFQHRKSSAFLHSYHFNYPATYEDGRFSSQGAQVVGTTQPDINSYWRILAGGHLPDDSRKQFIKHNDIIRLEHIGTGKLLMTHNVAAPWTATNQEITTTNDPAKLDDTLFRVVLNDMSSGDLWSTLSKSINLVHVKTNSGLFCTNLNLPDWGNFHLEVSGNKQALDKSNQWVATDILGINATDVNLKKRKEKKTMNFFAKFFEYQKAMIEQNNNLIEAHPYQSYPLSWPLMKRGVNYWTDLINKNQIYMTGNVAGWWSGLACIFIFCTIIILDMGLRKRGTRLFRENGVNSPISYQPNHKKFLTDKTRITLKSYIGAAVIIGMQLTVYVFLAPMTYGTPAMSPEEATRHKVLKTWDLQFGKG</sequence>
<keyword evidence="8" id="KW-0677">Repeat</keyword>
<evidence type="ECO:0000256" key="1">
    <source>
        <dbReference type="ARBA" id="ARBA00004477"/>
    </source>
</evidence>
<feature type="transmembrane region" description="Helical" evidence="14">
    <location>
        <begin position="279"/>
        <end position="300"/>
    </location>
</feature>
<organism evidence="17 18">
    <name type="scientific">Helicostylum pulchrum</name>
    <dbReference type="NCBI Taxonomy" id="562976"/>
    <lineage>
        <taxon>Eukaryota</taxon>
        <taxon>Fungi</taxon>
        <taxon>Fungi incertae sedis</taxon>
        <taxon>Mucoromycota</taxon>
        <taxon>Mucoromycotina</taxon>
        <taxon>Mucoromycetes</taxon>
        <taxon>Mucorales</taxon>
        <taxon>Mucorineae</taxon>
        <taxon>Mucoraceae</taxon>
        <taxon>Helicostylum</taxon>
    </lineage>
</organism>
<dbReference type="Proteomes" id="UP001476247">
    <property type="component" value="Unassembled WGS sequence"/>
</dbReference>
<feature type="compositionally biased region" description="Basic residues" evidence="15">
    <location>
        <begin position="14"/>
        <end position="24"/>
    </location>
</feature>
<evidence type="ECO:0000313" key="17">
    <source>
        <dbReference type="EMBL" id="GAA5804029.1"/>
    </source>
</evidence>
<evidence type="ECO:0000256" key="13">
    <source>
        <dbReference type="ARBA" id="ARBA00045102"/>
    </source>
</evidence>
<dbReference type="InterPro" id="IPR036300">
    <property type="entry name" value="MIR_dom_sf"/>
</dbReference>
<dbReference type="InterPro" id="IPR016093">
    <property type="entry name" value="MIR_motif"/>
</dbReference>
<evidence type="ECO:0000256" key="9">
    <source>
        <dbReference type="ARBA" id="ARBA00022824"/>
    </source>
</evidence>
<evidence type="ECO:0000259" key="16">
    <source>
        <dbReference type="PROSITE" id="PS50919"/>
    </source>
</evidence>
<feature type="transmembrane region" description="Helical" evidence="14">
    <location>
        <begin position="106"/>
        <end position="126"/>
    </location>
</feature>
<evidence type="ECO:0000256" key="5">
    <source>
        <dbReference type="ARBA" id="ARBA00022676"/>
    </source>
</evidence>
<dbReference type="Pfam" id="PF02815">
    <property type="entry name" value="MIR"/>
    <property type="match status" value="1"/>
</dbReference>
<evidence type="ECO:0000256" key="4">
    <source>
        <dbReference type="ARBA" id="ARBA00012839"/>
    </source>
</evidence>
<gene>
    <name evidence="17" type="ORF">HPULCUR_009515</name>
</gene>
<keyword evidence="7 14" id="KW-0812">Transmembrane</keyword>
<keyword evidence="9 14" id="KW-0256">Endoplasmic reticulum</keyword>
<evidence type="ECO:0000256" key="7">
    <source>
        <dbReference type="ARBA" id="ARBA00022692"/>
    </source>
</evidence>
<comment type="similarity">
    <text evidence="3 14">Belongs to the glycosyltransferase 39 family.</text>
</comment>
<evidence type="ECO:0000256" key="15">
    <source>
        <dbReference type="SAM" id="MobiDB-lite"/>
    </source>
</evidence>
<dbReference type="SUPFAM" id="SSF82109">
    <property type="entry name" value="MIR domain"/>
    <property type="match status" value="1"/>
</dbReference>
<dbReference type="SMART" id="SM00472">
    <property type="entry name" value="MIR"/>
    <property type="match status" value="3"/>
</dbReference>
<feature type="domain" description="MIR" evidence="16">
    <location>
        <begin position="332"/>
        <end position="392"/>
    </location>
</feature>
<feature type="transmembrane region" description="Helical" evidence="14">
    <location>
        <begin position="595"/>
        <end position="617"/>
    </location>
</feature>
<comment type="pathway">
    <text evidence="2 14">Protein modification; protein glycosylation.</text>
</comment>
<feature type="transmembrane region" description="Helical" evidence="14">
    <location>
        <begin position="56"/>
        <end position="81"/>
    </location>
</feature>
<dbReference type="PANTHER" id="PTHR10050">
    <property type="entry name" value="DOLICHYL-PHOSPHATE-MANNOSE--PROTEIN MANNOSYLTRANSFERASE"/>
    <property type="match status" value="1"/>
</dbReference>
<feature type="transmembrane region" description="Helical" evidence="14">
    <location>
        <begin position="650"/>
        <end position="672"/>
    </location>
</feature>
<feature type="transmembrane region" description="Helical" evidence="14">
    <location>
        <begin position="192"/>
        <end position="210"/>
    </location>
</feature>
<dbReference type="InterPro" id="IPR027005">
    <property type="entry name" value="PMT-like"/>
</dbReference>
<keyword evidence="18" id="KW-1185">Reference proteome</keyword>
<protein>
    <recommendedName>
        <fullName evidence="4 14">Dolichyl-phosphate-mannose--protein mannosyltransferase</fullName>
        <ecNumber evidence="4 14">2.4.1.109</ecNumber>
    </recommendedName>
</protein>
<keyword evidence="6 14" id="KW-0808">Transferase</keyword>
<dbReference type="Pfam" id="PF02366">
    <property type="entry name" value="PMT"/>
    <property type="match status" value="1"/>
</dbReference>
<dbReference type="Gene3D" id="2.80.10.50">
    <property type="match status" value="1"/>
</dbReference>
<evidence type="ECO:0000256" key="2">
    <source>
        <dbReference type="ARBA" id="ARBA00004922"/>
    </source>
</evidence>
<feature type="transmembrane region" description="Helical" evidence="14">
    <location>
        <begin position="138"/>
        <end position="162"/>
    </location>
</feature>
<name>A0ABP9YAQ3_9FUNG</name>
<feature type="domain" description="MIR" evidence="16">
    <location>
        <begin position="401"/>
        <end position="456"/>
    </location>
</feature>
<dbReference type="PROSITE" id="PS50919">
    <property type="entry name" value="MIR"/>
    <property type="match status" value="2"/>
</dbReference>
<accession>A0ABP9YAQ3</accession>
<proteinExistence type="inferred from homology"/>
<evidence type="ECO:0000256" key="14">
    <source>
        <dbReference type="RuleBase" id="RU367007"/>
    </source>
</evidence>
<feature type="compositionally biased region" description="Basic and acidic residues" evidence="15">
    <location>
        <begin position="1"/>
        <end position="13"/>
    </location>
</feature>
<dbReference type="Pfam" id="PF16192">
    <property type="entry name" value="PMT_4TMC"/>
    <property type="match status" value="1"/>
</dbReference>
<evidence type="ECO:0000256" key="10">
    <source>
        <dbReference type="ARBA" id="ARBA00022989"/>
    </source>
</evidence>
<dbReference type="InterPro" id="IPR032421">
    <property type="entry name" value="PMT_4TMC"/>
</dbReference>
<dbReference type="EC" id="2.4.1.109" evidence="4 14"/>
<comment type="subcellular location">
    <subcellularLocation>
        <location evidence="1 14">Endoplasmic reticulum membrane</location>
        <topology evidence="1 14">Multi-pass membrane protein</topology>
    </subcellularLocation>
</comment>
<dbReference type="PANTHER" id="PTHR10050:SF51">
    <property type="entry name" value="PROTEIN O-MANNOSYL-TRANSFERASE 1"/>
    <property type="match status" value="1"/>
</dbReference>
<dbReference type="EMBL" id="BAABUJ010000032">
    <property type="protein sequence ID" value="GAA5804029.1"/>
    <property type="molecule type" value="Genomic_DNA"/>
</dbReference>
<dbReference type="InterPro" id="IPR003342">
    <property type="entry name" value="ArnT-like_N"/>
</dbReference>
<evidence type="ECO:0000256" key="8">
    <source>
        <dbReference type="ARBA" id="ARBA00022737"/>
    </source>
</evidence>
<keyword evidence="11 14" id="KW-0472">Membrane</keyword>
<keyword evidence="10 14" id="KW-1133">Transmembrane helix</keyword>
<comment type="catalytic activity">
    <reaction evidence="13 14">
        <text>a di-trans,poly-cis-dolichyl beta-D-mannosyl phosphate + L-seryl-[protein] = 3-O-(alpha-D-mannosyl)-L-seryl-[protein] + a di-trans,poly-cis-dolichyl phosphate + H(+)</text>
        <dbReference type="Rhea" id="RHEA:17377"/>
        <dbReference type="Rhea" id="RHEA-COMP:9863"/>
        <dbReference type="Rhea" id="RHEA-COMP:13546"/>
        <dbReference type="Rhea" id="RHEA-COMP:19498"/>
        <dbReference type="Rhea" id="RHEA-COMP:19501"/>
        <dbReference type="ChEBI" id="CHEBI:15378"/>
        <dbReference type="ChEBI" id="CHEBI:29999"/>
        <dbReference type="ChEBI" id="CHEBI:57683"/>
        <dbReference type="ChEBI" id="CHEBI:58211"/>
        <dbReference type="ChEBI" id="CHEBI:137321"/>
        <dbReference type="EC" id="2.4.1.109"/>
    </reaction>
</comment>
<comment type="function">
    <text evidence="14">Transfers mannose from Dol-P-mannose to Ser or Thr residues on proteins.</text>
</comment>
<feature type="transmembrane region" description="Helical" evidence="14">
    <location>
        <begin position="230"/>
        <end position="258"/>
    </location>
</feature>
<keyword evidence="5 14" id="KW-0328">Glycosyltransferase</keyword>
<evidence type="ECO:0000313" key="18">
    <source>
        <dbReference type="Proteomes" id="UP001476247"/>
    </source>
</evidence>
<comment type="caution">
    <text evidence="17">The sequence shown here is derived from an EMBL/GenBank/DDBJ whole genome shotgun (WGS) entry which is preliminary data.</text>
</comment>